<comment type="similarity">
    <text evidence="1">Belongs to the UPF0342 family.</text>
</comment>
<dbReference type="SUPFAM" id="SSF158622">
    <property type="entry name" value="YheA/YmcA-like"/>
    <property type="match status" value="1"/>
</dbReference>
<evidence type="ECO:0000313" key="2">
    <source>
        <dbReference type="EMBL" id="TCT23647.1"/>
    </source>
</evidence>
<dbReference type="EMBL" id="SMAN01000006">
    <property type="protein sequence ID" value="TCT23647.1"/>
    <property type="molecule type" value="Genomic_DNA"/>
</dbReference>
<gene>
    <name evidence="2" type="ORF">EDD68_10657</name>
</gene>
<protein>
    <recommendedName>
        <fullName evidence="1">UPF0342 protein EDD68_10657</fullName>
    </recommendedName>
</protein>
<dbReference type="Gene3D" id="1.20.1500.10">
    <property type="entry name" value="YheA/YmcA-like"/>
    <property type="match status" value="1"/>
</dbReference>
<accession>A0A4R3N5D7</accession>
<name>A0A4R3N5D7_9BACI</name>
<dbReference type="AlphaFoldDB" id="A0A4R3N5D7"/>
<reference evidence="2 3" key="1">
    <citation type="submission" date="2019-03" db="EMBL/GenBank/DDBJ databases">
        <title>Genomic Encyclopedia of Type Strains, Phase IV (KMG-IV): sequencing the most valuable type-strain genomes for metagenomic binning, comparative biology and taxonomic classification.</title>
        <authorList>
            <person name="Goeker M."/>
        </authorList>
    </citation>
    <scope>NUCLEOTIDE SEQUENCE [LARGE SCALE GENOMIC DNA]</scope>
    <source>
        <strain evidence="2 3">DSM 25894</strain>
    </source>
</reference>
<dbReference type="Proteomes" id="UP000294650">
    <property type="component" value="Unassembled WGS sequence"/>
</dbReference>
<keyword evidence="3" id="KW-1185">Reference proteome</keyword>
<dbReference type="OrthoDB" id="9811402at2"/>
<dbReference type="HAMAP" id="MF_01526">
    <property type="entry name" value="UPF0342"/>
    <property type="match status" value="1"/>
</dbReference>
<sequence>MANVYDYAHDLEKGLRESDEYQGLKQAYHAVMNDESARRMFDDFRETQLDLQQKQMQGQQITEEEVEKAQKMVELVQQHPAISKLMEQEQRVNTLINDISQIITKPLEELYRE</sequence>
<dbReference type="InterPro" id="IPR010368">
    <property type="entry name" value="Com_YlbF"/>
</dbReference>
<comment type="caution">
    <text evidence="2">The sequence shown here is derived from an EMBL/GenBank/DDBJ whole genome shotgun (WGS) entry which is preliminary data.</text>
</comment>
<dbReference type="InterPro" id="IPR023378">
    <property type="entry name" value="YheA/YmcA-like_dom_sf"/>
</dbReference>
<evidence type="ECO:0000313" key="3">
    <source>
        <dbReference type="Proteomes" id="UP000294650"/>
    </source>
</evidence>
<evidence type="ECO:0000256" key="1">
    <source>
        <dbReference type="HAMAP-Rule" id="MF_01526"/>
    </source>
</evidence>
<dbReference type="Pfam" id="PF06133">
    <property type="entry name" value="Com_YlbF"/>
    <property type="match status" value="1"/>
</dbReference>
<organism evidence="2 3">
    <name type="scientific">Melghiribacillus thermohalophilus</name>
    <dbReference type="NCBI Taxonomy" id="1324956"/>
    <lineage>
        <taxon>Bacteria</taxon>
        <taxon>Bacillati</taxon>
        <taxon>Bacillota</taxon>
        <taxon>Bacilli</taxon>
        <taxon>Bacillales</taxon>
        <taxon>Bacillaceae</taxon>
        <taxon>Melghiribacillus</taxon>
    </lineage>
</organism>
<proteinExistence type="inferred from homology"/>
<dbReference type="RefSeq" id="WP_132371440.1">
    <property type="nucleotide sequence ID" value="NZ_SMAN01000006.1"/>
</dbReference>